<keyword evidence="2" id="KW-1185">Reference proteome</keyword>
<protein>
    <submittedName>
        <fullName evidence="1">Uncharacterized protein</fullName>
    </submittedName>
</protein>
<dbReference type="EMBL" id="AGEY01000067">
    <property type="protein sequence ID" value="EHL98641.1"/>
    <property type="molecule type" value="Genomic_DNA"/>
</dbReference>
<dbReference type="AlphaFoldDB" id="G9ZNU5"/>
<name>G9ZNU5_9LACO</name>
<proteinExistence type="predicted"/>
<dbReference type="Proteomes" id="UP000004625">
    <property type="component" value="Unassembled WGS sequence"/>
</dbReference>
<accession>G9ZNU5</accession>
<dbReference type="HOGENOM" id="CLU_2954813_0_0_9"/>
<evidence type="ECO:0000313" key="2">
    <source>
        <dbReference type="Proteomes" id="UP000004625"/>
    </source>
</evidence>
<gene>
    <name evidence="1" type="ORF">HMPREF9103_01399</name>
</gene>
<organism evidence="1 2">
    <name type="scientific">Lentilactobacillus parafarraginis F0439</name>
    <dbReference type="NCBI Taxonomy" id="797515"/>
    <lineage>
        <taxon>Bacteria</taxon>
        <taxon>Bacillati</taxon>
        <taxon>Bacillota</taxon>
        <taxon>Bacilli</taxon>
        <taxon>Lactobacillales</taxon>
        <taxon>Lactobacillaceae</taxon>
        <taxon>Lentilactobacillus</taxon>
    </lineage>
</organism>
<evidence type="ECO:0000313" key="1">
    <source>
        <dbReference type="EMBL" id="EHL98641.1"/>
    </source>
</evidence>
<sequence>MVSILEIIWNYMKAFSFIVTYLQASFQNEFFNSPKSRTKIPALISFNQNRQVIHLICRN</sequence>
<reference evidence="1 2" key="1">
    <citation type="submission" date="2011-09" db="EMBL/GenBank/DDBJ databases">
        <authorList>
            <person name="Weinstock G."/>
            <person name="Sodergren E."/>
            <person name="Clifton S."/>
            <person name="Fulton L."/>
            <person name="Fulton B."/>
            <person name="Courtney L."/>
            <person name="Fronick C."/>
            <person name="Harrison M."/>
            <person name="Strong C."/>
            <person name="Farmer C."/>
            <person name="Delahaunty K."/>
            <person name="Markovic C."/>
            <person name="Hall O."/>
            <person name="Minx P."/>
            <person name="Tomlinson C."/>
            <person name="Mitreva M."/>
            <person name="Hou S."/>
            <person name="Chen J."/>
            <person name="Wollam A."/>
            <person name="Pepin K.H."/>
            <person name="Johnson M."/>
            <person name="Bhonagiri V."/>
            <person name="Zhang X."/>
            <person name="Suruliraj S."/>
            <person name="Warren W."/>
            <person name="Chinwalla A."/>
            <person name="Mardis E.R."/>
            <person name="Wilson R.K."/>
        </authorList>
    </citation>
    <scope>NUCLEOTIDE SEQUENCE [LARGE SCALE GENOMIC DNA]</scope>
    <source>
        <strain evidence="1 2">F0439</strain>
    </source>
</reference>
<comment type="caution">
    <text evidence="1">The sequence shown here is derived from an EMBL/GenBank/DDBJ whole genome shotgun (WGS) entry which is preliminary data.</text>
</comment>
<dbReference type="STRING" id="797515.HMPREF9103_01399"/>